<proteinExistence type="predicted"/>
<feature type="domain" description="Alcohol dehydrogenase-like C-terminal" evidence="2">
    <location>
        <begin position="173"/>
        <end position="296"/>
    </location>
</feature>
<evidence type="ECO:0000313" key="5">
    <source>
        <dbReference type="Proteomes" id="UP000703269"/>
    </source>
</evidence>
<evidence type="ECO:0000259" key="2">
    <source>
        <dbReference type="Pfam" id="PF00107"/>
    </source>
</evidence>
<dbReference type="InterPro" id="IPR036291">
    <property type="entry name" value="NAD(P)-bd_dom_sf"/>
</dbReference>
<dbReference type="SUPFAM" id="SSF51735">
    <property type="entry name" value="NAD(P)-binding Rossmann-fold domains"/>
    <property type="match status" value="1"/>
</dbReference>
<dbReference type="InterPro" id="IPR013149">
    <property type="entry name" value="ADH-like_C"/>
</dbReference>
<dbReference type="PANTHER" id="PTHR43205">
    <property type="entry name" value="PROSTAGLANDIN REDUCTASE"/>
    <property type="match status" value="1"/>
</dbReference>
<keyword evidence="5" id="KW-1185">Reference proteome</keyword>
<dbReference type="Pfam" id="PF00107">
    <property type="entry name" value="ADH_zinc_N"/>
    <property type="match status" value="1"/>
</dbReference>
<dbReference type="InterPro" id="IPR041694">
    <property type="entry name" value="ADH_N_2"/>
</dbReference>
<dbReference type="Gene3D" id="3.40.50.720">
    <property type="entry name" value="NAD(P)-binding Rossmann-like Domain"/>
    <property type="match status" value="1"/>
</dbReference>
<dbReference type="SUPFAM" id="SSF50129">
    <property type="entry name" value="GroES-like"/>
    <property type="match status" value="1"/>
</dbReference>
<evidence type="ECO:0000259" key="3">
    <source>
        <dbReference type="Pfam" id="PF16884"/>
    </source>
</evidence>
<evidence type="ECO:0000313" key="4">
    <source>
        <dbReference type="EMBL" id="GJE93491.1"/>
    </source>
</evidence>
<dbReference type="Pfam" id="PF16884">
    <property type="entry name" value="ADH_N_2"/>
    <property type="match status" value="1"/>
</dbReference>
<dbReference type="Proteomes" id="UP000703269">
    <property type="component" value="Unassembled WGS sequence"/>
</dbReference>
<keyword evidence="1" id="KW-0560">Oxidoreductase</keyword>
<organism evidence="4 5">
    <name type="scientific">Phanerochaete sordida</name>
    <dbReference type="NCBI Taxonomy" id="48140"/>
    <lineage>
        <taxon>Eukaryota</taxon>
        <taxon>Fungi</taxon>
        <taxon>Dikarya</taxon>
        <taxon>Basidiomycota</taxon>
        <taxon>Agaricomycotina</taxon>
        <taxon>Agaricomycetes</taxon>
        <taxon>Polyporales</taxon>
        <taxon>Phanerochaetaceae</taxon>
        <taxon>Phanerochaete</taxon>
    </lineage>
</organism>
<dbReference type="PANTHER" id="PTHR43205:SF7">
    <property type="entry name" value="PROSTAGLANDIN REDUCTASE 1"/>
    <property type="match status" value="1"/>
</dbReference>
<dbReference type="AlphaFoldDB" id="A0A9P3LFF4"/>
<dbReference type="CDD" id="cd05288">
    <property type="entry name" value="PGDH"/>
    <property type="match status" value="1"/>
</dbReference>
<dbReference type="OrthoDB" id="809632at2759"/>
<feature type="domain" description="Oxidoreductase N-terminal" evidence="3">
    <location>
        <begin position="10"/>
        <end position="112"/>
    </location>
</feature>
<dbReference type="InterPro" id="IPR011032">
    <property type="entry name" value="GroES-like_sf"/>
</dbReference>
<accession>A0A9P3LFF4</accession>
<dbReference type="InterPro" id="IPR045010">
    <property type="entry name" value="MDR_fam"/>
</dbReference>
<evidence type="ECO:0000256" key="1">
    <source>
        <dbReference type="ARBA" id="ARBA00023002"/>
    </source>
</evidence>
<reference evidence="4 5" key="1">
    <citation type="submission" date="2021-08" db="EMBL/GenBank/DDBJ databases">
        <title>Draft Genome Sequence of Phanerochaete sordida strain YK-624.</title>
        <authorList>
            <person name="Mori T."/>
            <person name="Dohra H."/>
            <person name="Suzuki T."/>
            <person name="Kawagishi H."/>
            <person name="Hirai H."/>
        </authorList>
    </citation>
    <scope>NUCLEOTIDE SEQUENCE [LARGE SCALE GENOMIC DNA]</scope>
    <source>
        <strain evidence="4 5">YK-624</strain>
    </source>
</reference>
<comment type="caution">
    <text evidence="4">The sequence shown here is derived from an EMBL/GenBank/DDBJ whole genome shotgun (WGS) entry which is preliminary data.</text>
</comment>
<protein>
    <submittedName>
        <fullName evidence="4">NADP-dependent oxidoreductase</fullName>
    </submittedName>
</protein>
<dbReference type="Gene3D" id="3.90.180.10">
    <property type="entry name" value="Medium-chain alcohol dehydrogenases, catalytic domain"/>
    <property type="match status" value="1"/>
</dbReference>
<sequence length="351" mass="37880">MVKNTALIYVSHPTGRIEPDVHFRYVDGEINLENVPLNGSVLLKALYLSSEPLIRYRMREAHVPLFCPPIELGDPVDNFGIGKVVRSEDPNFSAGDYVYGYLEFSEYSVYPGRIAHAYKGPLTKVNKLPNVPLSIYLGALGMPGTTAFQGIKGLAAEKLETAKTMFVSGAAGPVGTFVIEYAKVLAPHIKVIASAGNTEKIRILKDVGTDVAFNYKEQDTAAILKEHGLIDIYWDHVAGSTLDAALKNFADGGLIISCGAISQASGDDSNTVHHFDEIFKRSLTVKGILCYRGESASVVPEFFNEAVPLVISGKVSSHEHRYFGLEAAAKSLAGVHLGDNVGKAVIVVAEE</sequence>
<dbReference type="GO" id="GO:0016628">
    <property type="term" value="F:oxidoreductase activity, acting on the CH-CH group of donors, NAD or NADP as acceptor"/>
    <property type="evidence" value="ECO:0007669"/>
    <property type="project" value="InterPro"/>
</dbReference>
<name>A0A9P3LFF4_9APHY</name>
<gene>
    <name evidence="4" type="ORF">PsYK624_096500</name>
</gene>
<dbReference type="EMBL" id="BPQB01000032">
    <property type="protein sequence ID" value="GJE93491.1"/>
    <property type="molecule type" value="Genomic_DNA"/>
</dbReference>